<feature type="domain" description="CN hydrolase" evidence="3">
    <location>
        <begin position="6"/>
        <end position="286"/>
    </location>
</feature>
<protein>
    <submittedName>
        <fullName evidence="4">Aliphatic nitrilase</fullName>
        <ecNumber evidence="4">3.5.5.7</ecNumber>
    </submittedName>
</protein>
<dbReference type="InterPro" id="IPR003010">
    <property type="entry name" value="C-N_Hydrolase"/>
</dbReference>
<dbReference type="CDD" id="cd07564">
    <property type="entry name" value="nitrilases_CHs"/>
    <property type="match status" value="1"/>
</dbReference>
<dbReference type="AlphaFoldDB" id="A0AAE3G388"/>
<dbReference type="Pfam" id="PF00795">
    <property type="entry name" value="CN_hydrolase"/>
    <property type="match status" value="1"/>
</dbReference>
<proteinExistence type="inferred from homology"/>
<dbReference type="InterPro" id="IPR036526">
    <property type="entry name" value="C-N_Hydrolase_sf"/>
</dbReference>
<name>A0AAE3G388_9GAMM</name>
<feature type="region of interest" description="Disordered" evidence="2">
    <location>
        <begin position="337"/>
        <end position="359"/>
    </location>
</feature>
<dbReference type="SUPFAM" id="SSF56317">
    <property type="entry name" value="Carbon-nitrogen hydrolase"/>
    <property type="match status" value="1"/>
</dbReference>
<organism evidence="4 5">
    <name type="scientific">Natronocella acetinitrilica</name>
    <dbReference type="NCBI Taxonomy" id="414046"/>
    <lineage>
        <taxon>Bacteria</taxon>
        <taxon>Pseudomonadati</taxon>
        <taxon>Pseudomonadota</taxon>
        <taxon>Gammaproteobacteria</taxon>
        <taxon>Chromatiales</taxon>
        <taxon>Ectothiorhodospiraceae</taxon>
        <taxon>Natronocella</taxon>
    </lineage>
</organism>
<sequence length="359" mass="38518">MGGTPVKVALAQVSPRFLDTPATLDKACSHIAEAAQNGADIIAFPETYLSAFPIWCAFAAPIRNHDYFCRFAASSVLLDGPELRKLAEAARAAGIWVSMGFNERSAASVGCIWNSNVIFNRKGELVNHRRKLVPTFFEKLVWANGDGAGLEVVDGDIGRVGMLICGENTNPLARYALMSQGEQLHLSSYPPVWPTRDPSEPTNYDLAEAIRIRSAAVAFEGKCFNAVVAGVVDSTTRAAIADGIPGGGELLDACDQGISLVIGPRGTTMASSTPGDETLLYCDIDLGECVEPKQFHDLVGGYNRFDIFQFHVDRRPRPPATFTDAAGSPLAQRQVITVAGDSQSGATHDDSQSGEERRD</sequence>
<evidence type="ECO:0000259" key="3">
    <source>
        <dbReference type="PROSITE" id="PS50263"/>
    </source>
</evidence>
<dbReference type="Proteomes" id="UP001205843">
    <property type="component" value="Unassembled WGS sequence"/>
</dbReference>
<evidence type="ECO:0000256" key="1">
    <source>
        <dbReference type="ARBA" id="ARBA00008129"/>
    </source>
</evidence>
<dbReference type="PANTHER" id="PTHR46044:SF2">
    <property type="entry name" value="CN HYDROLASE DOMAIN-CONTAINING PROTEIN"/>
    <property type="match status" value="1"/>
</dbReference>
<dbReference type="EMBL" id="JALJXV010000004">
    <property type="protein sequence ID" value="MCP1674844.1"/>
    <property type="molecule type" value="Genomic_DNA"/>
</dbReference>
<dbReference type="PANTHER" id="PTHR46044">
    <property type="entry name" value="NITRILASE"/>
    <property type="match status" value="1"/>
</dbReference>
<dbReference type="EC" id="3.5.5.7" evidence="4"/>
<gene>
    <name evidence="4" type="ORF">J2T57_001982</name>
</gene>
<reference evidence="4" key="1">
    <citation type="submission" date="2022-03" db="EMBL/GenBank/DDBJ databases">
        <title>Genomic Encyclopedia of Type Strains, Phase III (KMG-III): the genomes of soil and plant-associated and newly described type strains.</title>
        <authorList>
            <person name="Whitman W."/>
        </authorList>
    </citation>
    <scope>NUCLEOTIDE SEQUENCE</scope>
    <source>
        <strain evidence="4">ANL 6-2</strain>
    </source>
</reference>
<dbReference type="GO" id="GO:0018762">
    <property type="term" value="F:aliphatic nitrilase activity"/>
    <property type="evidence" value="ECO:0007669"/>
    <property type="project" value="UniProtKB-EC"/>
</dbReference>
<comment type="similarity">
    <text evidence="1">Belongs to the carbon-nitrogen hydrolase superfamily. Nitrilase family.</text>
</comment>
<evidence type="ECO:0000313" key="4">
    <source>
        <dbReference type="EMBL" id="MCP1674844.1"/>
    </source>
</evidence>
<dbReference type="InterPro" id="IPR044149">
    <property type="entry name" value="Nitrilases_CHs"/>
</dbReference>
<dbReference type="Gene3D" id="3.60.110.10">
    <property type="entry name" value="Carbon-nitrogen hydrolase"/>
    <property type="match status" value="1"/>
</dbReference>
<comment type="caution">
    <text evidence="4">The sequence shown here is derived from an EMBL/GenBank/DDBJ whole genome shotgun (WGS) entry which is preliminary data.</text>
</comment>
<accession>A0AAE3G388</accession>
<feature type="compositionally biased region" description="Basic and acidic residues" evidence="2">
    <location>
        <begin position="347"/>
        <end position="359"/>
    </location>
</feature>
<evidence type="ECO:0000313" key="5">
    <source>
        <dbReference type="Proteomes" id="UP001205843"/>
    </source>
</evidence>
<keyword evidence="5" id="KW-1185">Reference proteome</keyword>
<evidence type="ECO:0000256" key="2">
    <source>
        <dbReference type="SAM" id="MobiDB-lite"/>
    </source>
</evidence>
<dbReference type="PROSITE" id="PS50263">
    <property type="entry name" value="CN_HYDROLASE"/>
    <property type="match status" value="1"/>
</dbReference>
<keyword evidence="4" id="KW-0378">Hydrolase</keyword>